<dbReference type="Proteomes" id="UP000183954">
    <property type="component" value="Unassembled WGS sequence"/>
</dbReference>
<sequence>MKRNMLIFIIMIVLLIAGGLAVFKEDAVPVSKELGIPIKVETTETGSLTKGINYIGTIEPENSVTVSSKLTSEVMQRNVQEGDLVKKGDIIARLDDSNLVAVLDSTMKKIETLQVSYAYLNKDVDTYYTTSPTVKKIETLELSHTYLSKEAEKYKILLDNEAVAKSTYDKVKHEADMVKMQLEEAKASSESAYNQLKSQRDSIEAQLKELEAKVNELNISIADASIVAPIAGKVRTIYYQTGDLAAGGKPFAIIDEMESLMAKVNVSEQDLEKISVGSKAVLNITGVIDGIEAKVTKIPTSVNSNTRIGEVEIAISELGGKDIPAGTSAEVKFITDELKEVIVIPRTTIKNLKDKEFVYVIEDGVAHEQEIKTGLVVGDSVQVVEGLNAGAAIAGNNLTRLYDGAKVYVAEGEDEQ</sequence>
<dbReference type="Gene3D" id="1.10.287.470">
    <property type="entry name" value="Helix hairpin bin"/>
    <property type="match status" value="1"/>
</dbReference>
<evidence type="ECO:0000313" key="5">
    <source>
        <dbReference type="EMBL" id="SHH72829.1"/>
    </source>
</evidence>
<dbReference type="OrthoDB" id="85226at2"/>
<proteinExistence type="inferred from homology"/>
<dbReference type="Gene3D" id="2.40.420.20">
    <property type="match status" value="1"/>
</dbReference>
<evidence type="ECO:0000259" key="3">
    <source>
        <dbReference type="Pfam" id="PF25917"/>
    </source>
</evidence>
<evidence type="ECO:0000256" key="2">
    <source>
        <dbReference type="SAM" id="Coils"/>
    </source>
</evidence>
<dbReference type="STRING" id="1121420.SAMN02746098_01293"/>
<dbReference type="Gene3D" id="2.40.30.170">
    <property type="match status" value="1"/>
</dbReference>
<dbReference type="GO" id="GO:0015562">
    <property type="term" value="F:efflux transmembrane transporter activity"/>
    <property type="evidence" value="ECO:0007669"/>
    <property type="project" value="TreeGrafter"/>
</dbReference>
<dbReference type="NCBIfam" id="TIGR01730">
    <property type="entry name" value="RND_mfp"/>
    <property type="match status" value="1"/>
</dbReference>
<dbReference type="RefSeq" id="WP_073028667.1">
    <property type="nucleotide sequence ID" value="NZ_FQXJ01000004.1"/>
</dbReference>
<dbReference type="PANTHER" id="PTHR30469">
    <property type="entry name" value="MULTIDRUG RESISTANCE PROTEIN MDTA"/>
    <property type="match status" value="1"/>
</dbReference>
<evidence type="ECO:0000313" key="6">
    <source>
        <dbReference type="Proteomes" id="UP000183954"/>
    </source>
</evidence>
<protein>
    <submittedName>
        <fullName evidence="5">RND family efflux transporter, MFP subunit</fullName>
    </submittedName>
</protein>
<accession>A0A1M5VC37</accession>
<dbReference type="EMBL" id="FQXJ01000004">
    <property type="protein sequence ID" value="SHH72829.1"/>
    <property type="molecule type" value="Genomic_DNA"/>
</dbReference>
<evidence type="ECO:0000256" key="1">
    <source>
        <dbReference type="ARBA" id="ARBA00009477"/>
    </source>
</evidence>
<dbReference type="SUPFAM" id="SSF111369">
    <property type="entry name" value="HlyD-like secretion proteins"/>
    <property type="match status" value="2"/>
</dbReference>
<keyword evidence="2" id="KW-0175">Coiled coil</keyword>
<dbReference type="InterPro" id="IPR058625">
    <property type="entry name" value="MdtA-like_BSH"/>
</dbReference>
<dbReference type="InterPro" id="IPR058637">
    <property type="entry name" value="YknX-like_C"/>
</dbReference>
<gene>
    <name evidence="5" type="ORF">SAMN02746098_01293</name>
</gene>
<dbReference type="GO" id="GO:1990281">
    <property type="term" value="C:efflux pump complex"/>
    <property type="evidence" value="ECO:0007669"/>
    <property type="project" value="TreeGrafter"/>
</dbReference>
<reference evidence="6" key="1">
    <citation type="submission" date="2016-11" db="EMBL/GenBank/DDBJ databases">
        <authorList>
            <person name="Varghese N."/>
            <person name="Submissions S."/>
        </authorList>
    </citation>
    <scope>NUCLEOTIDE SEQUENCE [LARGE SCALE GENOMIC DNA]</scope>
    <source>
        <strain evidence="6">DSM 15449</strain>
    </source>
</reference>
<name>A0A1M5VC37_9FIRM</name>
<dbReference type="InterPro" id="IPR006143">
    <property type="entry name" value="RND_pump_MFP"/>
</dbReference>
<organism evidence="5 6">
    <name type="scientific">Desulfosporosinus lacus DSM 15449</name>
    <dbReference type="NCBI Taxonomy" id="1121420"/>
    <lineage>
        <taxon>Bacteria</taxon>
        <taxon>Bacillati</taxon>
        <taxon>Bacillota</taxon>
        <taxon>Clostridia</taxon>
        <taxon>Eubacteriales</taxon>
        <taxon>Desulfitobacteriaceae</taxon>
        <taxon>Desulfosporosinus</taxon>
    </lineage>
</organism>
<feature type="domain" description="YknX-like C-terminal permuted SH3-like" evidence="4">
    <location>
        <begin position="341"/>
        <end position="408"/>
    </location>
</feature>
<dbReference type="PANTHER" id="PTHR30469:SF15">
    <property type="entry name" value="HLYD FAMILY OF SECRETION PROTEINS"/>
    <property type="match status" value="1"/>
</dbReference>
<dbReference type="AlphaFoldDB" id="A0A1M5VC37"/>
<evidence type="ECO:0000259" key="4">
    <source>
        <dbReference type="Pfam" id="PF25989"/>
    </source>
</evidence>
<dbReference type="Pfam" id="PF25917">
    <property type="entry name" value="BSH_RND"/>
    <property type="match status" value="1"/>
</dbReference>
<comment type="similarity">
    <text evidence="1">Belongs to the membrane fusion protein (MFP) (TC 8.A.1) family.</text>
</comment>
<dbReference type="Gene3D" id="2.40.50.100">
    <property type="match status" value="2"/>
</dbReference>
<dbReference type="Pfam" id="PF25989">
    <property type="entry name" value="YknX_C"/>
    <property type="match status" value="1"/>
</dbReference>
<feature type="coiled-coil region" evidence="2">
    <location>
        <begin position="168"/>
        <end position="227"/>
    </location>
</feature>
<feature type="domain" description="Multidrug resistance protein MdtA-like barrel-sandwich hybrid" evidence="3">
    <location>
        <begin position="62"/>
        <end position="253"/>
    </location>
</feature>
<keyword evidence="6" id="KW-1185">Reference proteome</keyword>